<feature type="region of interest" description="Disordered" evidence="1">
    <location>
        <begin position="14"/>
        <end position="73"/>
    </location>
</feature>
<evidence type="ECO:0008006" key="4">
    <source>
        <dbReference type="Google" id="ProtNLM"/>
    </source>
</evidence>
<evidence type="ECO:0000313" key="2">
    <source>
        <dbReference type="EMBL" id="MEU8138085.1"/>
    </source>
</evidence>
<keyword evidence="3" id="KW-1185">Reference proteome</keyword>
<feature type="compositionally biased region" description="Basic and acidic residues" evidence="1">
    <location>
        <begin position="47"/>
        <end position="56"/>
    </location>
</feature>
<comment type="caution">
    <text evidence="2">The sequence shown here is derived from an EMBL/GenBank/DDBJ whole genome shotgun (WGS) entry which is preliminary data.</text>
</comment>
<dbReference type="EMBL" id="JBEZFP010000110">
    <property type="protein sequence ID" value="MEU8138085.1"/>
    <property type="molecule type" value="Genomic_DNA"/>
</dbReference>
<evidence type="ECO:0000313" key="3">
    <source>
        <dbReference type="Proteomes" id="UP001551482"/>
    </source>
</evidence>
<feature type="region of interest" description="Disordered" evidence="1">
    <location>
        <begin position="179"/>
        <end position="200"/>
    </location>
</feature>
<evidence type="ECO:0000256" key="1">
    <source>
        <dbReference type="SAM" id="MobiDB-lite"/>
    </source>
</evidence>
<name>A0ABV3DQQ2_9ACTN</name>
<gene>
    <name evidence="2" type="ORF">AB0C36_31825</name>
</gene>
<dbReference type="RefSeq" id="WP_358360915.1">
    <property type="nucleotide sequence ID" value="NZ_JBEZFP010000110.1"/>
</dbReference>
<sequence length="200" mass="20606">MAGSVLAVGMLTACQNDDEGGTGNGGVSIDDKVGMGSDDDAGQADTGKGDGGKGDGGKGGSVPKELVGSWRTGSGATVEYQDAITGAYAPPSGSTGELTIKSDGSYTDNGLLQTTMYNCTTSLFVMEEGKVSVSGDKVTFKPSKVKTSMQNTCSESSNFYNRDGTKNTKVDTFELTQDTNGPVLRLTDEDGASSDYRPDK</sequence>
<reference evidence="2 3" key="1">
    <citation type="submission" date="2024-06" db="EMBL/GenBank/DDBJ databases">
        <title>The Natural Products Discovery Center: Release of the First 8490 Sequenced Strains for Exploring Actinobacteria Biosynthetic Diversity.</title>
        <authorList>
            <person name="Kalkreuter E."/>
            <person name="Kautsar S.A."/>
            <person name="Yang D."/>
            <person name="Bader C.D."/>
            <person name="Teijaro C.N."/>
            <person name="Fluegel L."/>
            <person name="Davis C.M."/>
            <person name="Simpson J.R."/>
            <person name="Lauterbach L."/>
            <person name="Steele A.D."/>
            <person name="Gui C."/>
            <person name="Meng S."/>
            <person name="Li G."/>
            <person name="Viehrig K."/>
            <person name="Ye F."/>
            <person name="Su P."/>
            <person name="Kiefer A.F."/>
            <person name="Nichols A."/>
            <person name="Cepeda A.J."/>
            <person name="Yan W."/>
            <person name="Fan B."/>
            <person name="Jiang Y."/>
            <person name="Adhikari A."/>
            <person name="Zheng C.-J."/>
            <person name="Schuster L."/>
            <person name="Cowan T.M."/>
            <person name="Smanski M.J."/>
            <person name="Chevrette M.G."/>
            <person name="De Carvalho L.P.S."/>
            <person name="Shen B."/>
        </authorList>
    </citation>
    <scope>NUCLEOTIDE SEQUENCE [LARGE SCALE GENOMIC DNA]</scope>
    <source>
        <strain evidence="2 3">NPDC048946</strain>
    </source>
</reference>
<organism evidence="2 3">
    <name type="scientific">Streptodolium elevatio</name>
    <dbReference type="NCBI Taxonomy" id="3157996"/>
    <lineage>
        <taxon>Bacteria</taxon>
        <taxon>Bacillati</taxon>
        <taxon>Actinomycetota</taxon>
        <taxon>Actinomycetes</taxon>
        <taxon>Kitasatosporales</taxon>
        <taxon>Streptomycetaceae</taxon>
        <taxon>Streptodolium</taxon>
    </lineage>
</organism>
<accession>A0ABV3DQQ2</accession>
<proteinExistence type="predicted"/>
<dbReference type="Proteomes" id="UP001551482">
    <property type="component" value="Unassembled WGS sequence"/>
</dbReference>
<protein>
    <recommendedName>
        <fullName evidence="4">Lipoprotein</fullName>
    </recommendedName>
</protein>